<keyword evidence="7 8" id="KW-0472">Membrane</keyword>
<evidence type="ECO:0000256" key="5">
    <source>
        <dbReference type="ARBA" id="ARBA00022692"/>
    </source>
</evidence>
<evidence type="ECO:0000256" key="3">
    <source>
        <dbReference type="ARBA" id="ARBA00004856"/>
    </source>
</evidence>
<evidence type="ECO:0000313" key="10">
    <source>
        <dbReference type="EMBL" id="CAA0080451.1"/>
    </source>
</evidence>
<feature type="transmembrane region" description="Helical" evidence="8">
    <location>
        <begin position="108"/>
        <end position="129"/>
    </location>
</feature>
<evidence type="ECO:0000256" key="1">
    <source>
        <dbReference type="ARBA" id="ARBA00003475"/>
    </source>
</evidence>
<sequence length="144" mass="16627">MSTSTPLSGDLQKPLARSLFSLRLGVFIVMLMWTLDKFVNPGHASKIFSKFYGLNWLDQNLSIIIGVVELLLILAFVAGMWRRWTYGAVLLLHAMSTFISYKQYMAPFEHLLFFAAWPMLAACLTLYWLRAWDTLWVFPTRKGN</sequence>
<comment type="function">
    <text evidence="1">May be specifically involved in the processing, transport, and/or maturation of the MADH beta-subunit.</text>
</comment>
<dbReference type="Proteomes" id="UP000439591">
    <property type="component" value="Unassembled WGS sequence"/>
</dbReference>
<keyword evidence="12" id="KW-1185">Reference proteome</keyword>
<feature type="transmembrane region" description="Helical" evidence="8">
    <location>
        <begin position="60"/>
        <end position="78"/>
    </location>
</feature>
<evidence type="ECO:0000259" key="9">
    <source>
        <dbReference type="Pfam" id="PF07291"/>
    </source>
</evidence>
<keyword evidence="5 8" id="KW-0812">Transmembrane</keyword>
<dbReference type="AlphaFoldDB" id="A0A5S9N9B5"/>
<evidence type="ECO:0000256" key="8">
    <source>
        <dbReference type="SAM" id="Phobius"/>
    </source>
</evidence>
<gene>
    <name evidence="11" type="ORF">IHBHHGIJ_00870</name>
    <name evidence="10" type="ORF">KFEGEMFD_00281</name>
</gene>
<evidence type="ECO:0000256" key="7">
    <source>
        <dbReference type="ARBA" id="ARBA00023136"/>
    </source>
</evidence>
<feature type="domain" description="Methylamine utilisation protein MauE" evidence="9">
    <location>
        <begin position="20"/>
        <end position="102"/>
    </location>
</feature>
<feature type="transmembrane region" description="Helical" evidence="8">
    <location>
        <begin position="20"/>
        <end position="39"/>
    </location>
</feature>
<keyword evidence="6 8" id="KW-1133">Transmembrane helix</keyword>
<reference evidence="12 13" key="1">
    <citation type="submission" date="2019-11" db="EMBL/GenBank/DDBJ databases">
        <authorList>
            <person name="Holert J."/>
        </authorList>
    </citation>
    <scope>NUCLEOTIDE SEQUENCE [LARGE SCALE GENOMIC DNA]</scope>
    <source>
        <strain evidence="10">BC3_2A</strain>
        <strain evidence="11">SB11_1A</strain>
    </source>
</reference>
<comment type="subcellular location">
    <subcellularLocation>
        <location evidence="2">Membrane</location>
        <topology evidence="2">Multi-pass membrane protein</topology>
    </subcellularLocation>
</comment>
<dbReference type="OrthoDB" id="7355622at2"/>
<protein>
    <recommendedName>
        <fullName evidence="4">Methylamine utilization protein MauE</fullName>
    </recommendedName>
</protein>
<dbReference type="InterPro" id="IPR009908">
    <property type="entry name" value="Methylamine_util_MauE"/>
</dbReference>
<proteinExistence type="predicted"/>
<dbReference type="Pfam" id="PF07291">
    <property type="entry name" value="MauE"/>
    <property type="match status" value="1"/>
</dbReference>
<accession>A0A5S9N9B5</accession>
<evidence type="ECO:0000313" key="12">
    <source>
        <dbReference type="Proteomes" id="UP000435877"/>
    </source>
</evidence>
<dbReference type="Proteomes" id="UP000435877">
    <property type="component" value="Unassembled WGS sequence"/>
</dbReference>
<evidence type="ECO:0000256" key="2">
    <source>
        <dbReference type="ARBA" id="ARBA00004141"/>
    </source>
</evidence>
<evidence type="ECO:0000313" key="13">
    <source>
        <dbReference type="Proteomes" id="UP000439591"/>
    </source>
</evidence>
<dbReference type="GO" id="GO:0016020">
    <property type="term" value="C:membrane"/>
    <property type="evidence" value="ECO:0007669"/>
    <property type="project" value="UniProtKB-SubCell"/>
</dbReference>
<organism evidence="11 12">
    <name type="scientific">Zhongshania aliphaticivorans</name>
    <dbReference type="NCBI Taxonomy" id="1470434"/>
    <lineage>
        <taxon>Bacteria</taxon>
        <taxon>Pseudomonadati</taxon>
        <taxon>Pseudomonadota</taxon>
        <taxon>Gammaproteobacteria</taxon>
        <taxon>Cellvibrionales</taxon>
        <taxon>Spongiibacteraceae</taxon>
        <taxon>Zhongshania</taxon>
    </lineage>
</organism>
<evidence type="ECO:0000256" key="6">
    <source>
        <dbReference type="ARBA" id="ARBA00022989"/>
    </source>
</evidence>
<comment type="pathway">
    <text evidence="3">One-carbon metabolism; methylamine degradation.</text>
</comment>
<dbReference type="GO" id="GO:0030416">
    <property type="term" value="P:methylamine metabolic process"/>
    <property type="evidence" value="ECO:0007669"/>
    <property type="project" value="InterPro"/>
</dbReference>
<name>A0A5S9N9B5_9GAMM</name>
<evidence type="ECO:0000256" key="4">
    <source>
        <dbReference type="ARBA" id="ARBA00019078"/>
    </source>
</evidence>
<dbReference type="RefSeq" id="WP_159267528.1">
    <property type="nucleotide sequence ID" value="NZ_CACSIK010000001.1"/>
</dbReference>
<evidence type="ECO:0000313" key="11">
    <source>
        <dbReference type="EMBL" id="CAA0085665.1"/>
    </source>
</evidence>
<dbReference type="EMBL" id="CACSIM010000001">
    <property type="protein sequence ID" value="CAA0080451.1"/>
    <property type="molecule type" value="Genomic_DNA"/>
</dbReference>
<dbReference type="EMBL" id="CACSIK010000001">
    <property type="protein sequence ID" value="CAA0085665.1"/>
    <property type="molecule type" value="Genomic_DNA"/>
</dbReference>